<protein>
    <recommendedName>
        <fullName evidence="3">STAS/SEC14 domain-containing protein</fullName>
    </recommendedName>
</protein>
<keyword evidence="2" id="KW-1185">Reference proteome</keyword>
<dbReference type="EMBL" id="CP060820">
    <property type="protein sequence ID" value="QNP39732.1"/>
    <property type="molecule type" value="Genomic_DNA"/>
</dbReference>
<dbReference type="Proteomes" id="UP000516018">
    <property type="component" value="Chromosome"/>
</dbReference>
<gene>
    <name evidence="1" type="ORF">H8B22_09415</name>
</gene>
<name>A0A7H0FUL6_9GAMM</name>
<dbReference type="KEGG" id="lsx:H8B22_09415"/>
<evidence type="ECO:0008006" key="3">
    <source>
        <dbReference type="Google" id="ProtNLM"/>
    </source>
</evidence>
<reference evidence="1 2" key="1">
    <citation type="submission" date="2020-08" db="EMBL/GenBank/DDBJ databases">
        <title>Lysobacter sp. II4 sp. nov., isolated from soil.</title>
        <authorList>
            <person name="Woo C.Y."/>
            <person name="Kim J."/>
        </authorList>
    </citation>
    <scope>NUCLEOTIDE SEQUENCE [LARGE SCALE GENOMIC DNA]</scope>
    <source>
        <strain evidence="1 2">II4</strain>
    </source>
</reference>
<dbReference type="RefSeq" id="WP_187711178.1">
    <property type="nucleotide sequence ID" value="NZ_CP060820.1"/>
</dbReference>
<evidence type="ECO:0000313" key="1">
    <source>
        <dbReference type="EMBL" id="QNP39732.1"/>
    </source>
</evidence>
<dbReference type="AlphaFoldDB" id="A0A7H0FUL6"/>
<evidence type="ECO:0000313" key="2">
    <source>
        <dbReference type="Proteomes" id="UP000516018"/>
    </source>
</evidence>
<sequence>MIRDIRIFPEARRLEMKFVGGIGVQDRLDTLALVAPLIANRTLDRILINFSAAWHEPPLDKGGVPFEETLRQTGEYAGCRVAFVSRPHPYAAPKGDDTTALGFEFQCFSGLHAAQAWLEAP</sequence>
<accession>A0A7H0FUL6</accession>
<proteinExistence type="predicted"/>
<organism evidence="1 2">
    <name type="scientific">Agrilutibacter terrestris</name>
    <dbReference type="NCBI Taxonomy" id="2865112"/>
    <lineage>
        <taxon>Bacteria</taxon>
        <taxon>Pseudomonadati</taxon>
        <taxon>Pseudomonadota</taxon>
        <taxon>Gammaproteobacteria</taxon>
        <taxon>Lysobacterales</taxon>
        <taxon>Lysobacteraceae</taxon>
        <taxon>Agrilutibacter</taxon>
    </lineage>
</organism>